<reference evidence="1 2" key="1">
    <citation type="journal article" date="2020" name="Nat. Commun.">
        <title>The structures of two archaeal type IV pili illuminate evolutionary relationships.</title>
        <authorList>
            <person name="Wang F."/>
            <person name="Baquero D.P."/>
            <person name="Su Z."/>
            <person name="Beltran L.C."/>
            <person name="Prangishvili D."/>
            <person name="Krupovic M."/>
            <person name="Egelman E.H."/>
        </authorList>
    </citation>
    <scope>NUCLEOTIDE SEQUENCE [LARGE SCALE GENOMIC DNA]</scope>
    <source>
        <strain evidence="1 2">2GA</strain>
    </source>
</reference>
<dbReference type="EMBL" id="JAAVJF010000001">
    <property type="protein sequence ID" value="NYR14483.1"/>
    <property type="molecule type" value="Genomic_DNA"/>
</dbReference>
<keyword evidence="2" id="KW-1185">Reference proteome</keyword>
<proteinExistence type="predicted"/>
<dbReference type="AlphaFoldDB" id="A0A7L4P6V3"/>
<dbReference type="GeneID" id="44139576"/>
<dbReference type="Proteomes" id="UP000554766">
    <property type="component" value="Unassembled WGS sequence"/>
</dbReference>
<organism evidence="1 2">
    <name type="scientific">Pyrobaculum arsenaticum</name>
    <dbReference type="NCBI Taxonomy" id="121277"/>
    <lineage>
        <taxon>Archaea</taxon>
        <taxon>Thermoproteota</taxon>
        <taxon>Thermoprotei</taxon>
        <taxon>Thermoproteales</taxon>
        <taxon>Thermoproteaceae</taxon>
        <taxon>Pyrobaculum</taxon>
    </lineage>
</organism>
<dbReference type="RefSeq" id="WP_164905925.1">
    <property type="nucleotide sequence ID" value="NZ_JAAVJF010000001.1"/>
</dbReference>
<sequence length="46" mass="5406">MWTKLKNFINSMCLILAPYLDVCKFGAPMERSQLGERRDIRCSKIK</sequence>
<comment type="caution">
    <text evidence="1">The sequence shown here is derived from an EMBL/GenBank/DDBJ whole genome shotgun (WGS) entry which is preliminary data.</text>
</comment>
<name>A0A7L4P6V3_9CREN</name>
<evidence type="ECO:0000313" key="1">
    <source>
        <dbReference type="EMBL" id="NYR14483.1"/>
    </source>
</evidence>
<protein>
    <submittedName>
        <fullName evidence="1">Uncharacterized protein</fullName>
    </submittedName>
</protein>
<accession>A0A7L4P6V3</accession>
<evidence type="ECO:0000313" key="2">
    <source>
        <dbReference type="Proteomes" id="UP000554766"/>
    </source>
</evidence>
<gene>
    <name evidence="1" type="ORF">HC235_00545</name>
</gene>